<name>A0A2S2KQ16_9ARCH</name>
<accession>A0A2S2KQ16</accession>
<evidence type="ECO:0000256" key="1">
    <source>
        <dbReference type="SAM" id="MobiDB-lite"/>
    </source>
</evidence>
<evidence type="ECO:0000313" key="2">
    <source>
        <dbReference type="EMBL" id="GBH33753.1"/>
    </source>
</evidence>
<keyword evidence="3" id="KW-1185">Reference proteome</keyword>
<dbReference type="EMBL" id="BGKI01000002">
    <property type="protein sequence ID" value="GBH33753.1"/>
    <property type="molecule type" value="Genomic_DNA"/>
</dbReference>
<feature type="region of interest" description="Disordered" evidence="1">
    <location>
        <begin position="63"/>
        <end position="106"/>
    </location>
</feature>
<comment type="caution">
    <text evidence="2">The sequence shown here is derived from an EMBL/GenBank/DDBJ whole genome shotgun (WGS) entry which is preliminary data.</text>
</comment>
<gene>
    <name evidence="2" type="ORF">NZNM25_05440</name>
</gene>
<sequence length="106" mass="12514">MTKLVFCMDCGECLGEDRPNHAKHHLKKHPNHRKYLTIPIIDPLLLPNPDEWFRKHENRLSQRFYGQPKSNTEKTTDDETEPDLTPENQKFSLKSSDFGKRHRGFV</sequence>
<evidence type="ECO:0000313" key="3">
    <source>
        <dbReference type="Proteomes" id="UP000245829"/>
    </source>
</evidence>
<reference evidence="2 3" key="1">
    <citation type="submission" date="2018-05" db="EMBL/GenBank/DDBJ databases">
        <title>genome sequencing of Nitrosopumilus sp. NM25.</title>
        <authorList>
            <person name="Mori K."/>
            <person name="Nakagawa T."/>
        </authorList>
    </citation>
    <scope>NUCLEOTIDE SEQUENCE [LARGE SCALE GENOMIC DNA]</scope>
    <source>
        <strain evidence="2 3">NM25</strain>
    </source>
</reference>
<organism evidence="2 3">
    <name type="scientific">Nitrosopumilus zosterae</name>
    <dbReference type="NCBI Taxonomy" id="718286"/>
    <lineage>
        <taxon>Archaea</taxon>
        <taxon>Nitrososphaerota</taxon>
        <taxon>Nitrososphaeria</taxon>
        <taxon>Nitrosopumilales</taxon>
        <taxon>Nitrosopumilaceae</taxon>
        <taxon>Nitrosopumilus</taxon>
    </lineage>
</organism>
<protein>
    <submittedName>
        <fullName evidence="2">Uncharacterized protein</fullName>
    </submittedName>
</protein>
<dbReference type="AlphaFoldDB" id="A0A2S2KQ16"/>
<dbReference type="Proteomes" id="UP000245829">
    <property type="component" value="Unassembled WGS sequence"/>
</dbReference>
<proteinExistence type="predicted"/>